<reference evidence="6 7" key="1">
    <citation type="submission" date="2021-01" db="EMBL/GenBank/DDBJ databases">
        <title>Whole genome shotgun sequence of Planobispora siamensis NBRC 107568.</title>
        <authorList>
            <person name="Komaki H."/>
            <person name="Tamura T."/>
        </authorList>
    </citation>
    <scope>NUCLEOTIDE SEQUENCE [LARGE SCALE GENOMIC DNA]</scope>
    <source>
        <strain evidence="6 7">NBRC 107568</strain>
    </source>
</reference>
<sequence>MSEAIIVTRGVEVTLGGNPVLQGVDLEVAHGEIVAVTGPNGVGKSTLLRCLAGLRTADAGEVAVLGGPPRDEPAFWREVALVADEPAWYPGLTVREHLELMAAVHAGPRMDIGEALESFGLASRADAVPPALSTGQRQRLLLAMTLLRPSRVLLLDEPERGLDAEFRRRLAEILTDYAAEGGTVVMATHDPGLAEAARSRRVALADGRAETTV</sequence>
<dbReference type="RefSeq" id="WP_204064705.1">
    <property type="nucleotide sequence ID" value="NZ_BOOJ01000027.1"/>
</dbReference>
<keyword evidence="7" id="KW-1185">Reference proteome</keyword>
<dbReference type="PROSITE" id="PS50893">
    <property type="entry name" value="ABC_TRANSPORTER_2"/>
    <property type="match status" value="1"/>
</dbReference>
<dbReference type="InterPro" id="IPR005895">
    <property type="entry name" value="ABC_transptr_haem_export_CcmA"/>
</dbReference>
<evidence type="ECO:0000256" key="4">
    <source>
        <dbReference type="ARBA" id="ARBA00022840"/>
    </source>
</evidence>
<proteinExistence type="predicted"/>
<dbReference type="SMART" id="SM00382">
    <property type="entry name" value="AAA"/>
    <property type="match status" value="1"/>
</dbReference>
<evidence type="ECO:0000256" key="3">
    <source>
        <dbReference type="ARBA" id="ARBA00022748"/>
    </source>
</evidence>
<dbReference type="SUPFAM" id="SSF52540">
    <property type="entry name" value="P-loop containing nucleoside triphosphate hydrolases"/>
    <property type="match status" value="1"/>
</dbReference>
<dbReference type="AlphaFoldDB" id="A0A8J3SHD1"/>
<dbReference type="Gene3D" id="3.40.50.300">
    <property type="entry name" value="P-loop containing nucleotide triphosphate hydrolases"/>
    <property type="match status" value="1"/>
</dbReference>
<keyword evidence="3" id="KW-0201">Cytochrome c-type biogenesis</keyword>
<dbReference type="GO" id="GO:0017004">
    <property type="term" value="P:cytochrome complex assembly"/>
    <property type="evidence" value="ECO:0007669"/>
    <property type="project" value="UniProtKB-KW"/>
</dbReference>
<dbReference type="PANTHER" id="PTHR42939:SF1">
    <property type="entry name" value="ABC TRANSPORTER ATP-BINDING PROTEIN ALBC-RELATED"/>
    <property type="match status" value="1"/>
</dbReference>
<dbReference type="PANTHER" id="PTHR42939">
    <property type="entry name" value="ABC TRANSPORTER ATP-BINDING PROTEIN ALBC-RELATED"/>
    <property type="match status" value="1"/>
</dbReference>
<protein>
    <submittedName>
        <fullName evidence="6">ABC transporter ATP-binding protein</fullName>
    </submittedName>
</protein>
<evidence type="ECO:0000313" key="7">
    <source>
        <dbReference type="Proteomes" id="UP000619788"/>
    </source>
</evidence>
<dbReference type="InterPro" id="IPR027417">
    <property type="entry name" value="P-loop_NTPase"/>
</dbReference>
<dbReference type="Pfam" id="PF00005">
    <property type="entry name" value="ABC_tran"/>
    <property type="match status" value="1"/>
</dbReference>
<gene>
    <name evidence="6" type="ORF">Psi01_31300</name>
</gene>
<evidence type="ECO:0000313" key="6">
    <source>
        <dbReference type="EMBL" id="GIH92500.1"/>
    </source>
</evidence>
<dbReference type="NCBIfam" id="TIGR01189">
    <property type="entry name" value="ccmA"/>
    <property type="match status" value="1"/>
</dbReference>
<name>A0A8J3SHD1_9ACTN</name>
<dbReference type="InterPro" id="IPR003439">
    <property type="entry name" value="ABC_transporter-like_ATP-bd"/>
</dbReference>
<organism evidence="6 7">
    <name type="scientific">Planobispora siamensis</name>
    <dbReference type="NCBI Taxonomy" id="936338"/>
    <lineage>
        <taxon>Bacteria</taxon>
        <taxon>Bacillati</taxon>
        <taxon>Actinomycetota</taxon>
        <taxon>Actinomycetes</taxon>
        <taxon>Streptosporangiales</taxon>
        <taxon>Streptosporangiaceae</taxon>
        <taxon>Planobispora</taxon>
    </lineage>
</organism>
<accession>A0A8J3SHD1</accession>
<dbReference type="CDD" id="cd03230">
    <property type="entry name" value="ABC_DR_subfamily_A"/>
    <property type="match status" value="1"/>
</dbReference>
<dbReference type="Proteomes" id="UP000619788">
    <property type="component" value="Unassembled WGS sequence"/>
</dbReference>
<keyword evidence="4 6" id="KW-0067">ATP-binding</keyword>
<evidence type="ECO:0000259" key="5">
    <source>
        <dbReference type="PROSITE" id="PS50893"/>
    </source>
</evidence>
<keyword evidence="1" id="KW-0813">Transport</keyword>
<dbReference type="EMBL" id="BOOJ01000027">
    <property type="protein sequence ID" value="GIH92500.1"/>
    <property type="molecule type" value="Genomic_DNA"/>
</dbReference>
<dbReference type="GO" id="GO:0016887">
    <property type="term" value="F:ATP hydrolysis activity"/>
    <property type="evidence" value="ECO:0007669"/>
    <property type="project" value="InterPro"/>
</dbReference>
<feature type="domain" description="ABC transporter" evidence="5">
    <location>
        <begin position="6"/>
        <end position="213"/>
    </location>
</feature>
<evidence type="ECO:0000256" key="1">
    <source>
        <dbReference type="ARBA" id="ARBA00022448"/>
    </source>
</evidence>
<dbReference type="InterPro" id="IPR051782">
    <property type="entry name" value="ABC_Transporter_VariousFunc"/>
</dbReference>
<evidence type="ECO:0000256" key="2">
    <source>
        <dbReference type="ARBA" id="ARBA00022741"/>
    </source>
</evidence>
<keyword evidence="2" id="KW-0547">Nucleotide-binding</keyword>
<dbReference type="GO" id="GO:0005524">
    <property type="term" value="F:ATP binding"/>
    <property type="evidence" value="ECO:0007669"/>
    <property type="project" value="UniProtKB-KW"/>
</dbReference>
<dbReference type="GO" id="GO:0022857">
    <property type="term" value="F:transmembrane transporter activity"/>
    <property type="evidence" value="ECO:0007669"/>
    <property type="project" value="InterPro"/>
</dbReference>
<dbReference type="InterPro" id="IPR003593">
    <property type="entry name" value="AAA+_ATPase"/>
</dbReference>
<comment type="caution">
    <text evidence="6">The sequence shown here is derived from an EMBL/GenBank/DDBJ whole genome shotgun (WGS) entry which is preliminary data.</text>
</comment>